<dbReference type="InterPro" id="IPR000160">
    <property type="entry name" value="GGDEF_dom"/>
</dbReference>
<dbReference type="NCBIfam" id="TIGR00254">
    <property type="entry name" value="GGDEF"/>
    <property type="match status" value="1"/>
</dbReference>
<dbReference type="Pfam" id="PF00498">
    <property type="entry name" value="FHA"/>
    <property type="match status" value="1"/>
</dbReference>
<dbReference type="PANTHER" id="PTHR45138">
    <property type="entry name" value="REGULATORY COMPONENTS OF SENSORY TRANSDUCTION SYSTEM"/>
    <property type="match status" value="1"/>
</dbReference>
<feature type="region of interest" description="Disordered" evidence="3">
    <location>
        <begin position="1"/>
        <end position="22"/>
    </location>
</feature>
<protein>
    <recommendedName>
        <fullName evidence="1">diguanylate cyclase</fullName>
        <ecNumber evidence="1">2.7.7.65</ecNumber>
    </recommendedName>
</protein>
<organism evidence="6 7">
    <name type="scientific">Pendulispora albinea</name>
    <dbReference type="NCBI Taxonomy" id="2741071"/>
    <lineage>
        <taxon>Bacteria</taxon>
        <taxon>Pseudomonadati</taxon>
        <taxon>Myxococcota</taxon>
        <taxon>Myxococcia</taxon>
        <taxon>Myxococcales</taxon>
        <taxon>Sorangiineae</taxon>
        <taxon>Pendulisporaceae</taxon>
        <taxon>Pendulispora</taxon>
    </lineage>
</organism>
<dbReference type="CDD" id="cd01949">
    <property type="entry name" value="GGDEF"/>
    <property type="match status" value="1"/>
</dbReference>
<dbReference type="RefSeq" id="WP_394828666.1">
    <property type="nucleotide sequence ID" value="NZ_CP089984.1"/>
</dbReference>
<accession>A0ABZ2M959</accession>
<dbReference type="SMART" id="SM00240">
    <property type="entry name" value="FHA"/>
    <property type="match status" value="1"/>
</dbReference>
<sequence length="307" mass="34802">MRDPEGDDFDDDAESAKTRVTHPRGQKVLGSVLAQGGCLVVIYTSDPTQLGKRFVLVNPTRIGRGEENQIVLEGDSVSRRHCVIEERNDTWWCADQRSTNGTYVNDERVVSERKLENGDRMKIGSNILKYFAGDDVEALYHEEIYRMTIIDALTGAYLKRYLLEHLEKEMGRARRHERDLSLMMFDLDHFKRINDERGHVTGDHVLKEVARLVLGRLRPSDVLARYGGEEFAVVLPETSLEAARTVAEGLRASIESASFEFQGERIPVTISCGLTLFTKTDKSAPDMIQRADERLYAAKRGGRNRVE</sequence>
<proteinExistence type="predicted"/>
<evidence type="ECO:0000259" key="4">
    <source>
        <dbReference type="PROSITE" id="PS50006"/>
    </source>
</evidence>
<feature type="domain" description="FHA" evidence="4">
    <location>
        <begin position="60"/>
        <end position="109"/>
    </location>
</feature>
<dbReference type="Gene3D" id="3.30.70.270">
    <property type="match status" value="1"/>
</dbReference>
<dbReference type="Proteomes" id="UP001370348">
    <property type="component" value="Chromosome"/>
</dbReference>
<feature type="domain" description="GGDEF" evidence="5">
    <location>
        <begin position="178"/>
        <end position="307"/>
    </location>
</feature>
<dbReference type="InterPro" id="IPR000253">
    <property type="entry name" value="FHA_dom"/>
</dbReference>
<evidence type="ECO:0000256" key="3">
    <source>
        <dbReference type="SAM" id="MobiDB-lite"/>
    </source>
</evidence>
<feature type="compositionally biased region" description="Acidic residues" evidence="3">
    <location>
        <begin position="1"/>
        <end position="13"/>
    </location>
</feature>
<keyword evidence="7" id="KW-1185">Reference proteome</keyword>
<dbReference type="PANTHER" id="PTHR45138:SF9">
    <property type="entry name" value="DIGUANYLATE CYCLASE DGCM-RELATED"/>
    <property type="match status" value="1"/>
</dbReference>
<dbReference type="PROSITE" id="PS50006">
    <property type="entry name" value="FHA_DOMAIN"/>
    <property type="match status" value="1"/>
</dbReference>
<dbReference type="EMBL" id="CP089984">
    <property type="protein sequence ID" value="WXB19043.1"/>
    <property type="molecule type" value="Genomic_DNA"/>
</dbReference>
<dbReference type="PROSITE" id="PS50887">
    <property type="entry name" value="GGDEF"/>
    <property type="match status" value="1"/>
</dbReference>
<dbReference type="SUPFAM" id="SSF55073">
    <property type="entry name" value="Nucleotide cyclase"/>
    <property type="match status" value="1"/>
</dbReference>
<dbReference type="Gene3D" id="2.60.200.20">
    <property type="match status" value="1"/>
</dbReference>
<reference evidence="6 7" key="1">
    <citation type="submission" date="2021-12" db="EMBL/GenBank/DDBJ databases">
        <title>Discovery of the Pendulisporaceae a myxobacterial family with distinct sporulation behavior and unique specialized metabolism.</title>
        <authorList>
            <person name="Garcia R."/>
            <person name="Popoff A."/>
            <person name="Bader C.D."/>
            <person name="Loehr J."/>
            <person name="Walesch S."/>
            <person name="Walt C."/>
            <person name="Boldt J."/>
            <person name="Bunk B."/>
            <person name="Haeckl F.J.F.P.J."/>
            <person name="Gunesch A.P."/>
            <person name="Birkelbach J."/>
            <person name="Nuebel U."/>
            <person name="Pietschmann T."/>
            <person name="Bach T."/>
            <person name="Mueller R."/>
        </authorList>
    </citation>
    <scope>NUCLEOTIDE SEQUENCE [LARGE SCALE GENOMIC DNA]</scope>
    <source>
        <strain evidence="6 7">MSr11954</strain>
    </source>
</reference>
<name>A0ABZ2M959_9BACT</name>
<dbReference type="InterPro" id="IPR050469">
    <property type="entry name" value="Diguanylate_Cyclase"/>
</dbReference>
<gene>
    <name evidence="6" type="ORF">LZC94_17615</name>
</gene>
<dbReference type="EC" id="2.7.7.65" evidence="1"/>
<dbReference type="InterPro" id="IPR008984">
    <property type="entry name" value="SMAD_FHA_dom_sf"/>
</dbReference>
<dbReference type="SMART" id="SM00267">
    <property type="entry name" value="GGDEF"/>
    <property type="match status" value="1"/>
</dbReference>
<evidence type="ECO:0000313" key="6">
    <source>
        <dbReference type="EMBL" id="WXB19043.1"/>
    </source>
</evidence>
<comment type="catalytic activity">
    <reaction evidence="2">
        <text>2 GTP = 3',3'-c-di-GMP + 2 diphosphate</text>
        <dbReference type="Rhea" id="RHEA:24898"/>
        <dbReference type="ChEBI" id="CHEBI:33019"/>
        <dbReference type="ChEBI" id="CHEBI:37565"/>
        <dbReference type="ChEBI" id="CHEBI:58805"/>
        <dbReference type="EC" id="2.7.7.65"/>
    </reaction>
</comment>
<evidence type="ECO:0000259" key="5">
    <source>
        <dbReference type="PROSITE" id="PS50887"/>
    </source>
</evidence>
<evidence type="ECO:0000256" key="2">
    <source>
        <dbReference type="ARBA" id="ARBA00034247"/>
    </source>
</evidence>
<dbReference type="InterPro" id="IPR043128">
    <property type="entry name" value="Rev_trsase/Diguanyl_cyclase"/>
</dbReference>
<dbReference type="InterPro" id="IPR029787">
    <property type="entry name" value="Nucleotide_cyclase"/>
</dbReference>
<evidence type="ECO:0000256" key="1">
    <source>
        <dbReference type="ARBA" id="ARBA00012528"/>
    </source>
</evidence>
<dbReference type="SUPFAM" id="SSF49879">
    <property type="entry name" value="SMAD/FHA domain"/>
    <property type="match status" value="1"/>
</dbReference>
<dbReference type="CDD" id="cd00060">
    <property type="entry name" value="FHA"/>
    <property type="match status" value="1"/>
</dbReference>
<evidence type="ECO:0000313" key="7">
    <source>
        <dbReference type="Proteomes" id="UP001370348"/>
    </source>
</evidence>
<dbReference type="Pfam" id="PF00990">
    <property type="entry name" value="GGDEF"/>
    <property type="match status" value="1"/>
</dbReference>